<dbReference type="PRINTS" id="PR01438">
    <property type="entry name" value="UNVRSLSTRESS"/>
</dbReference>
<dbReference type="SUPFAM" id="SSF52402">
    <property type="entry name" value="Adenine nucleotide alpha hydrolases-like"/>
    <property type="match status" value="2"/>
</dbReference>
<name>W0RSR3_9BACT</name>
<dbReference type="KEGG" id="gba:J421_5088"/>
<dbReference type="InterPro" id="IPR014729">
    <property type="entry name" value="Rossmann-like_a/b/a_fold"/>
</dbReference>
<keyword evidence="6" id="KW-1185">Reference proteome</keyword>
<protein>
    <submittedName>
        <fullName evidence="5">UspA domain-containing protein</fullName>
    </submittedName>
</protein>
<dbReference type="AlphaFoldDB" id="W0RSR3"/>
<sequence>MLTVLVPLDGSLLAEYAIPFAMSIADRIGAGVELLSVHHAPAPALGERRALLRRYLDATRRRLEATDAVPVTTSLIDGAPAEMLVAYVRETAPDLVVMTTHGRGGVRRLWLGSVTDALVRHATIPVLALRPRPSTITADGNARPELRRVLVAVDGSPESETVITPLVDLFGTTGMEYTLLHVVPSLHPLVRTLATPAEYDRDLGVEQRLANAYLQELAERVRPTGLDVAVATRSGEPPARAIVETATEHRADLIALATHGRGPLGRLVHGSVADEVLRTAPSAVLLHHMPQQVVHEDAVVAPILAHLGGRAPA</sequence>
<dbReference type="InParanoid" id="W0RSR3"/>
<dbReference type="OrthoDB" id="9808582at2"/>
<dbReference type="Gene3D" id="3.40.50.620">
    <property type="entry name" value="HUPs"/>
    <property type="match status" value="2"/>
</dbReference>
<keyword evidence="5" id="KW-0614">Plasmid</keyword>
<feature type="domain" description="UspA" evidence="4">
    <location>
        <begin position="3"/>
        <end position="130"/>
    </location>
</feature>
<dbReference type="Proteomes" id="UP000019151">
    <property type="component" value="Plasmid 1"/>
</dbReference>
<evidence type="ECO:0000256" key="3">
    <source>
        <dbReference type="ARBA" id="ARBA00022840"/>
    </source>
</evidence>
<organism evidence="5 6">
    <name type="scientific">Gemmatirosa kalamazoonensis</name>
    <dbReference type="NCBI Taxonomy" id="861299"/>
    <lineage>
        <taxon>Bacteria</taxon>
        <taxon>Pseudomonadati</taxon>
        <taxon>Gemmatimonadota</taxon>
        <taxon>Gemmatimonadia</taxon>
        <taxon>Gemmatimonadales</taxon>
        <taxon>Gemmatimonadaceae</taxon>
        <taxon>Gemmatirosa</taxon>
    </lineage>
</organism>
<evidence type="ECO:0000313" key="5">
    <source>
        <dbReference type="EMBL" id="AHG92623.1"/>
    </source>
</evidence>
<dbReference type="Pfam" id="PF00582">
    <property type="entry name" value="Usp"/>
    <property type="match status" value="2"/>
</dbReference>
<dbReference type="HOGENOM" id="CLU_049301_2_1_0"/>
<feature type="domain" description="UspA" evidence="4">
    <location>
        <begin position="147"/>
        <end position="286"/>
    </location>
</feature>
<geneLocation type="plasmid" evidence="5 6">
    <name>1</name>
</geneLocation>
<dbReference type="GO" id="GO:0005524">
    <property type="term" value="F:ATP binding"/>
    <property type="evidence" value="ECO:0007669"/>
    <property type="project" value="UniProtKB-KW"/>
</dbReference>
<evidence type="ECO:0000313" key="6">
    <source>
        <dbReference type="Proteomes" id="UP000019151"/>
    </source>
</evidence>
<evidence type="ECO:0000259" key="4">
    <source>
        <dbReference type="Pfam" id="PF00582"/>
    </source>
</evidence>
<accession>W0RSR3</accession>
<keyword evidence="3" id="KW-0067">ATP-binding</keyword>
<dbReference type="PANTHER" id="PTHR46268:SF27">
    <property type="entry name" value="UNIVERSAL STRESS PROTEIN RV2623"/>
    <property type="match status" value="1"/>
</dbReference>
<dbReference type="EMBL" id="CP007129">
    <property type="protein sequence ID" value="AHG92623.1"/>
    <property type="molecule type" value="Genomic_DNA"/>
</dbReference>
<proteinExistence type="inferred from homology"/>
<comment type="similarity">
    <text evidence="1">Belongs to the universal stress protein A family.</text>
</comment>
<dbReference type="CDD" id="cd00293">
    <property type="entry name" value="USP-like"/>
    <property type="match status" value="2"/>
</dbReference>
<evidence type="ECO:0000256" key="2">
    <source>
        <dbReference type="ARBA" id="ARBA00022741"/>
    </source>
</evidence>
<dbReference type="InterPro" id="IPR006015">
    <property type="entry name" value="Universal_stress_UspA"/>
</dbReference>
<dbReference type="PANTHER" id="PTHR46268">
    <property type="entry name" value="STRESS RESPONSE PROTEIN NHAX"/>
    <property type="match status" value="1"/>
</dbReference>
<dbReference type="RefSeq" id="WP_025413954.1">
    <property type="nucleotide sequence ID" value="NZ_CP007129.1"/>
</dbReference>
<dbReference type="InterPro" id="IPR006016">
    <property type="entry name" value="UspA"/>
</dbReference>
<evidence type="ECO:0000256" key="1">
    <source>
        <dbReference type="ARBA" id="ARBA00008791"/>
    </source>
</evidence>
<gene>
    <name evidence="5" type="ORF">J421_5088</name>
</gene>
<reference evidence="5 6" key="1">
    <citation type="journal article" date="2014" name="Genome Announc.">
        <title>Genome Sequence and Methylome of Soil Bacterium Gemmatirosa kalamazoonensis KBS708T, a Member of the Rarely Cultivated Gemmatimonadetes Phylum.</title>
        <authorList>
            <person name="Debruyn J.M."/>
            <person name="Radosevich M."/>
            <person name="Wommack K.E."/>
            <person name="Polson S.W."/>
            <person name="Hauser L.J."/>
            <person name="Fawaz M.N."/>
            <person name="Korlach J."/>
            <person name="Tsai Y.C."/>
        </authorList>
    </citation>
    <scope>NUCLEOTIDE SEQUENCE [LARGE SCALE GENOMIC DNA]</scope>
    <source>
        <strain evidence="5 6">KBS708</strain>
        <plasmid evidence="6">Plasmid 1</plasmid>
    </source>
</reference>
<keyword evidence="2" id="KW-0547">Nucleotide-binding</keyword>